<proteinExistence type="predicted"/>
<reference evidence="9 10" key="1">
    <citation type="journal article" date="2019" name="Sci. Data">
        <title>Hybrid genome assembly and annotation of Danionella translucida.</title>
        <authorList>
            <person name="Kadobianskyi M."/>
            <person name="Schulze L."/>
            <person name="Schuelke M."/>
            <person name="Judkewitz B."/>
        </authorList>
    </citation>
    <scope>NUCLEOTIDE SEQUENCE [LARGE SCALE GENOMIC DNA]</scope>
    <source>
        <strain evidence="9 10">Bolton</strain>
    </source>
</reference>
<name>A0A553MWL2_9TELE</name>
<dbReference type="SMART" id="SM00980">
    <property type="entry name" value="THAP"/>
    <property type="match status" value="1"/>
</dbReference>
<evidence type="ECO:0000256" key="5">
    <source>
        <dbReference type="PROSITE-ProRule" id="PRU00309"/>
    </source>
</evidence>
<feature type="coiled-coil region" evidence="6">
    <location>
        <begin position="148"/>
        <end position="182"/>
    </location>
</feature>
<feature type="domain" description="THAP-type" evidence="8">
    <location>
        <begin position="1"/>
        <end position="83"/>
    </location>
</feature>
<evidence type="ECO:0000256" key="4">
    <source>
        <dbReference type="ARBA" id="ARBA00023125"/>
    </source>
</evidence>
<dbReference type="AlphaFoldDB" id="A0A553MWL2"/>
<evidence type="ECO:0000256" key="6">
    <source>
        <dbReference type="SAM" id="Coils"/>
    </source>
</evidence>
<keyword evidence="2 5" id="KW-0863">Zinc-finger</keyword>
<dbReference type="Proteomes" id="UP000316079">
    <property type="component" value="Unassembled WGS sequence"/>
</dbReference>
<dbReference type="InterPro" id="IPR038441">
    <property type="entry name" value="THAP_Znf_sf"/>
</dbReference>
<dbReference type="STRING" id="623744.A0A553MWL2"/>
<gene>
    <name evidence="9" type="ORF">DNTS_032066</name>
</gene>
<keyword evidence="1" id="KW-0479">Metal-binding</keyword>
<dbReference type="PROSITE" id="PS50950">
    <property type="entry name" value="ZF_THAP"/>
    <property type="match status" value="1"/>
</dbReference>
<dbReference type="PANTHER" id="PTHR47696:SF1">
    <property type="entry name" value="THAP DOMAIN-CONTAINING PROTEIN 2"/>
    <property type="match status" value="1"/>
</dbReference>
<dbReference type="PANTHER" id="PTHR47696">
    <property type="entry name" value="THAP DOMAIN-CONTAINING PROTEIN 2"/>
    <property type="match status" value="1"/>
</dbReference>
<accession>A0A553MWL2</accession>
<evidence type="ECO:0000256" key="2">
    <source>
        <dbReference type="ARBA" id="ARBA00022771"/>
    </source>
</evidence>
<dbReference type="OrthoDB" id="7312725at2759"/>
<dbReference type="GO" id="GO:0003677">
    <property type="term" value="F:DNA binding"/>
    <property type="evidence" value="ECO:0007669"/>
    <property type="project" value="UniProtKB-UniRule"/>
</dbReference>
<dbReference type="Pfam" id="PF05485">
    <property type="entry name" value="THAP"/>
    <property type="match status" value="1"/>
</dbReference>
<feature type="region of interest" description="Disordered" evidence="7">
    <location>
        <begin position="96"/>
        <end position="125"/>
    </location>
</feature>
<protein>
    <recommendedName>
        <fullName evidence="8">THAP-type domain-containing protein</fullName>
    </recommendedName>
</protein>
<keyword evidence="10" id="KW-1185">Reference proteome</keyword>
<comment type="caution">
    <text evidence="9">The sequence shown here is derived from an EMBL/GenBank/DDBJ whole genome shotgun (WGS) entry which is preliminary data.</text>
</comment>
<keyword evidence="3" id="KW-0862">Zinc</keyword>
<dbReference type="InterPro" id="IPR006612">
    <property type="entry name" value="THAP_Znf"/>
</dbReference>
<sequence length="202" mass="23579">MPDFCSAYGCSRERNAETHKQGITFHKFPKDKRRRQAWVSALRRRNFVPKNWSVLCSCHFNPEDFDRTGQSTRLREGVIPSVFNFPDHIRKQVPSAPRLSRTSQQAAAECPQARSRSPVKGPGELKLTQKLSSDHQYAFDPVKAKQKLYQAQEKMEELQRNIRNARDRERRHKKAMKFLLDELKNNKLLTQDLQQKIDLSSS</sequence>
<dbReference type="Gene3D" id="6.20.210.20">
    <property type="entry name" value="THAP domain"/>
    <property type="match status" value="1"/>
</dbReference>
<keyword evidence="6" id="KW-0175">Coiled coil</keyword>
<evidence type="ECO:0000256" key="3">
    <source>
        <dbReference type="ARBA" id="ARBA00022833"/>
    </source>
</evidence>
<evidence type="ECO:0000256" key="7">
    <source>
        <dbReference type="SAM" id="MobiDB-lite"/>
    </source>
</evidence>
<dbReference type="EMBL" id="SRMA01027232">
    <property type="protein sequence ID" value="TRY57584.1"/>
    <property type="molecule type" value="Genomic_DNA"/>
</dbReference>
<dbReference type="SUPFAM" id="SSF57716">
    <property type="entry name" value="Glucocorticoid receptor-like (DNA-binding domain)"/>
    <property type="match status" value="1"/>
</dbReference>
<evidence type="ECO:0000259" key="8">
    <source>
        <dbReference type="PROSITE" id="PS50950"/>
    </source>
</evidence>
<evidence type="ECO:0000313" key="10">
    <source>
        <dbReference type="Proteomes" id="UP000316079"/>
    </source>
</evidence>
<dbReference type="InterPro" id="IPR026521">
    <property type="entry name" value="THAP2"/>
</dbReference>
<evidence type="ECO:0000256" key="1">
    <source>
        <dbReference type="ARBA" id="ARBA00022723"/>
    </source>
</evidence>
<organism evidence="9 10">
    <name type="scientific">Danionella cerebrum</name>
    <dbReference type="NCBI Taxonomy" id="2873325"/>
    <lineage>
        <taxon>Eukaryota</taxon>
        <taxon>Metazoa</taxon>
        <taxon>Chordata</taxon>
        <taxon>Craniata</taxon>
        <taxon>Vertebrata</taxon>
        <taxon>Euteleostomi</taxon>
        <taxon>Actinopterygii</taxon>
        <taxon>Neopterygii</taxon>
        <taxon>Teleostei</taxon>
        <taxon>Ostariophysi</taxon>
        <taxon>Cypriniformes</taxon>
        <taxon>Danionidae</taxon>
        <taxon>Danioninae</taxon>
        <taxon>Danionella</taxon>
    </lineage>
</organism>
<evidence type="ECO:0000313" key="9">
    <source>
        <dbReference type="EMBL" id="TRY57584.1"/>
    </source>
</evidence>
<dbReference type="GO" id="GO:0008270">
    <property type="term" value="F:zinc ion binding"/>
    <property type="evidence" value="ECO:0007669"/>
    <property type="project" value="UniProtKB-KW"/>
</dbReference>
<keyword evidence="4 5" id="KW-0238">DNA-binding</keyword>
<dbReference type="SMART" id="SM00692">
    <property type="entry name" value="DM3"/>
    <property type="match status" value="1"/>
</dbReference>